<reference evidence="1 2" key="1">
    <citation type="journal article" date="2024" name="Nat. Commun.">
        <title>Phylogenomics reveals the evolutionary origins of lichenization in chlorophyte algae.</title>
        <authorList>
            <person name="Puginier C."/>
            <person name="Libourel C."/>
            <person name="Otte J."/>
            <person name="Skaloud P."/>
            <person name="Haon M."/>
            <person name="Grisel S."/>
            <person name="Petersen M."/>
            <person name="Berrin J.G."/>
            <person name="Delaux P.M."/>
            <person name="Dal Grande F."/>
            <person name="Keller J."/>
        </authorList>
    </citation>
    <scope>NUCLEOTIDE SEQUENCE [LARGE SCALE GENOMIC DNA]</scope>
    <source>
        <strain evidence="1 2">SAG 2523</strain>
    </source>
</reference>
<proteinExistence type="predicted"/>
<evidence type="ECO:0000313" key="1">
    <source>
        <dbReference type="EMBL" id="KAK9861144.1"/>
    </source>
</evidence>
<gene>
    <name evidence="1" type="ORF">WJX84_001955</name>
</gene>
<keyword evidence="2" id="KW-1185">Reference proteome</keyword>
<name>A0AAW1SX67_9CHLO</name>
<protein>
    <recommendedName>
        <fullName evidence="3">LIM zinc-binding domain-containing protein</fullName>
    </recommendedName>
</protein>
<organism evidence="1 2">
    <name type="scientific">Apatococcus fuscideae</name>
    <dbReference type="NCBI Taxonomy" id="2026836"/>
    <lineage>
        <taxon>Eukaryota</taxon>
        <taxon>Viridiplantae</taxon>
        <taxon>Chlorophyta</taxon>
        <taxon>core chlorophytes</taxon>
        <taxon>Trebouxiophyceae</taxon>
        <taxon>Chlorellales</taxon>
        <taxon>Chlorellaceae</taxon>
        <taxon>Apatococcus</taxon>
    </lineage>
</organism>
<evidence type="ECO:0000313" key="2">
    <source>
        <dbReference type="Proteomes" id="UP001485043"/>
    </source>
</evidence>
<dbReference type="AlphaFoldDB" id="A0AAW1SX67"/>
<dbReference type="EMBL" id="JALJOV010000806">
    <property type="protein sequence ID" value="KAK9861144.1"/>
    <property type="molecule type" value="Genomic_DNA"/>
</dbReference>
<evidence type="ECO:0008006" key="3">
    <source>
        <dbReference type="Google" id="ProtNLM"/>
    </source>
</evidence>
<sequence length="89" mass="9972">MHLWGSLSYTRPASSWETHSIGAGTPPSYRLPNRSIGLDSATTRAEVMACSVVDSEERACRICLSRVGSIMFDVYHQWVLACFKCFKEL</sequence>
<accession>A0AAW1SX67</accession>
<comment type="caution">
    <text evidence="1">The sequence shown here is derived from an EMBL/GenBank/DDBJ whole genome shotgun (WGS) entry which is preliminary data.</text>
</comment>
<dbReference type="Proteomes" id="UP001485043">
    <property type="component" value="Unassembled WGS sequence"/>
</dbReference>